<keyword evidence="1" id="KW-0812">Transmembrane</keyword>
<sequence>IVDAFKSSQVKVIYVGEATVDLGNGPTSLPPSYDRPATAILPLSSGDQRVVVEFHFDDGYRTGQPEPAGPYAMMKMHLLEGGQEDPAPSPLTTSSPLLIYQSIAILADMIILAFFLGLLALYWKCIKADWWVLAATAVLGAVIFYYLPESRWLPKTRAILVLIGLLFLYMLASRRRRGLVTTYFALLYLGVLRSLLYVPALNTVLLRIGGSDFLTYESFARTILETGSLEGGEAIFYYQPLFRYFSYVTHFILGDGDPLIAILALTFLNFGVFLMFTKL</sequence>
<organism evidence="2">
    <name type="scientific">marine sediment metagenome</name>
    <dbReference type="NCBI Taxonomy" id="412755"/>
    <lineage>
        <taxon>unclassified sequences</taxon>
        <taxon>metagenomes</taxon>
        <taxon>ecological metagenomes</taxon>
    </lineage>
</organism>
<feature type="transmembrane region" description="Helical" evidence="1">
    <location>
        <begin position="153"/>
        <end position="172"/>
    </location>
</feature>
<keyword evidence="1" id="KW-0472">Membrane</keyword>
<accession>X0TJZ3</accession>
<protein>
    <submittedName>
        <fullName evidence="2">Uncharacterized protein</fullName>
    </submittedName>
</protein>
<feature type="transmembrane region" description="Helical" evidence="1">
    <location>
        <begin position="259"/>
        <end position="277"/>
    </location>
</feature>
<feature type="transmembrane region" description="Helical" evidence="1">
    <location>
        <begin position="130"/>
        <end position="147"/>
    </location>
</feature>
<proteinExistence type="predicted"/>
<feature type="transmembrane region" description="Helical" evidence="1">
    <location>
        <begin position="98"/>
        <end position="123"/>
    </location>
</feature>
<feature type="non-terminal residue" evidence="2">
    <location>
        <position position="1"/>
    </location>
</feature>
<keyword evidence="1" id="KW-1133">Transmembrane helix</keyword>
<gene>
    <name evidence="2" type="ORF">S01H1_27973</name>
</gene>
<feature type="non-terminal residue" evidence="2">
    <location>
        <position position="279"/>
    </location>
</feature>
<dbReference type="EMBL" id="BARS01017071">
    <property type="protein sequence ID" value="GAF93873.1"/>
    <property type="molecule type" value="Genomic_DNA"/>
</dbReference>
<comment type="caution">
    <text evidence="2">The sequence shown here is derived from an EMBL/GenBank/DDBJ whole genome shotgun (WGS) entry which is preliminary data.</text>
</comment>
<feature type="transmembrane region" description="Helical" evidence="1">
    <location>
        <begin position="179"/>
        <end position="198"/>
    </location>
</feature>
<dbReference type="AlphaFoldDB" id="X0TJZ3"/>
<name>X0TJZ3_9ZZZZ</name>
<evidence type="ECO:0000256" key="1">
    <source>
        <dbReference type="SAM" id="Phobius"/>
    </source>
</evidence>
<evidence type="ECO:0000313" key="2">
    <source>
        <dbReference type="EMBL" id="GAF93873.1"/>
    </source>
</evidence>
<reference evidence="2" key="1">
    <citation type="journal article" date="2014" name="Front. Microbiol.">
        <title>High frequency of phylogenetically diverse reductive dehalogenase-homologous genes in deep subseafloor sedimentary metagenomes.</title>
        <authorList>
            <person name="Kawai M."/>
            <person name="Futagami T."/>
            <person name="Toyoda A."/>
            <person name="Takaki Y."/>
            <person name="Nishi S."/>
            <person name="Hori S."/>
            <person name="Arai W."/>
            <person name="Tsubouchi T."/>
            <person name="Morono Y."/>
            <person name="Uchiyama I."/>
            <person name="Ito T."/>
            <person name="Fujiyama A."/>
            <person name="Inagaki F."/>
            <person name="Takami H."/>
        </authorList>
    </citation>
    <scope>NUCLEOTIDE SEQUENCE</scope>
    <source>
        <strain evidence="2">Expedition CK06-06</strain>
    </source>
</reference>